<accession>A0A7X0JCQ9</accession>
<evidence type="ECO:0000313" key="1">
    <source>
        <dbReference type="EMBL" id="MBB6504825.1"/>
    </source>
</evidence>
<organism evidence="1 2">
    <name type="scientific">Sphingomonas endophytica</name>
    <dbReference type="NCBI Taxonomy" id="869719"/>
    <lineage>
        <taxon>Bacteria</taxon>
        <taxon>Pseudomonadati</taxon>
        <taxon>Pseudomonadota</taxon>
        <taxon>Alphaproteobacteria</taxon>
        <taxon>Sphingomonadales</taxon>
        <taxon>Sphingomonadaceae</taxon>
        <taxon>Sphingomonas</taxon>
    </lineage>
</organism>
<reference evidence="1 2" key="2">
    <citation type="submission" date="2020-08" db="EMBL/GenBank/DDBJ databases">
        <authorList>
            <person name="Partida-Martinez L."/>
            <person name="Huntemann M."/>
            <person name="Clum A."/>
            <person name="Wang J."/>
            <person name="Palaniappan K."/>
            <person name="Ritter S."/>
            <person name="Chen I.-M."/>
            <person name="Stamatis D."/>
            <person name="Reddy T."/>
            <person name="O'Malley R."/>
            <person name="Daum C."/>
            <person name="Shapiro N."/>
            <person name="Ivanova N."/>
            <person name="Kyrpides N."/>
            <person name="Woyke T."/>
        </authorList>
    </citation>
    <scope>NUCLEOTIDE SEQUENCE [LARGE SCALE GENOMIC DNA]</scope>
    <source>
        <strain evidence="1 2">AS3.13</strain>
    </source>
</reference>
<sequence>MIVREYGSIAQQVARIIAQYVVFLELADEESLNPDVAVKMLEALGPELAALDRPFLRELIDAFPTVAEDYGGEAGAVVADIPHSFYLEEVLAADDPIRLAELDAVRATTA</sequence>
<proteinExistence type="predicted"/>
<comment type="caution">
    <text evidence="1">The sequence shown here is derived from an EMBL/GenBank/DDBJ whole genome shotgun (WGS) entry which is preliminary data.</text>
</comment>
<protein>
    <submittedName>
        <fullName evidence="1">Uncharacterized protein</fullName>
    </submittedName>
</protein>
<dbReference type="RefSeq" id="WP_184505293.1">
    <property type="nucleotide sequence ID" value="NZ_JACHBT010000008.1"/>
</dbReference>
<gene>
    <name evidence="1" type="ORF">F4693_001802</name>
</gene>
<reference evidence="1 2" key="1">
    <citation type="submission" date="2020-08" db="EMBL/GenBank/DDBJ databases">
        <title>The Agave Microbiome: Exploring the role of microbial communities in plant adaptations to desert environments.</title>
        <authorList>
            <person name="Partida-Martinez L.P."/>
        </authorList>
    </citation>
    <scope>NUCLEOTIDE SEQUENCE [LARGE SCALE GENOMIC DNA]</scope>
    <source>
        <strain evidence="1 2">AS3.13</strain>
    </source>
</reference>
<name>A0A7X0JCQ9_9SPHN</name>
<dbReference type="AlphaFoldDB" id="A0A7X0JCQ9"/>
<evidence type="ECO:0000313" key="2">
    <source>
        <dbReference type="Proteomes" id="UP000522313"/>
    </source>
</evidence>
<dbReference type="Proteomes" id="UP000522313">
    <property type="component" value="Unassembled WGS sequence"/>
</dbReference>
<dbReference type="EMBL" id="JACHBT010000008">
    <property type="protein sequence ID" value="MBB6504825.1"/>
    <property type="molecule type" value="Genomic_DNA"/>
</dbReference>